<sequence>MRRVTGYKDYTTREGDTFDALALEMYGEEMLAHYIVEFNPDYADVLIFDANVALRLPIVEGAETPETLPPWRRDSEDEDDSA</sequence>
<dbReference type="AlphaFoldDB" id="A0A173R5A4"/>
<protein>
    <recommendedName>
        <fullName evidence="3">LysM domain-containing protein</fullName>
    </recommendedName>
</protein>
<gene>
    <name evidence="1" type="ORF">ERS852580_00280</name>
</gene>
<dbReference type="Proteomes" id="UP000095673">
    <property type="component" value="Unassembled WGS sequence"/>
</dbReference>
<evidence type="ECO:0000313" key="1">
    <source>
        <dbReference type="EMBL" id="CUM73080.1"/>
    </source>
</evidence>
<evidence type="ECO:0008006" key="3">
    <source>
        <dbReference type="Google" id="ProtNLM"/>
    </source>
</evidence>
<reference evidence="1 2" key="1">
    <citation type="submission" date="2015-09" db="EMBL/GenBank/DDBJ databases">
        <authorList>
            <consortium name="Pathogen Informatics"/>
        </authorList>
    </citation>
    <scope>NUCLEOTIDE SEQUENCE [LARGE SCALE GENOMIC DNA]</scope>
    <source>
        <strain evidence="1 2">2789STDY5834968</strain>
    </source>
</reference>
<dbReference type="RefSeq" id="WP_055236841.1">
    <property type="nucleotide sequence ID" value="NZ_CYXM01000001.1"/>
</dbReference>
<name>A0A173R5A4_9FIRM</name>
<dbReference type="InterPro" id="IPR008861">
    <property type="entry name" value="GpX-like"/>
</dbReference>
<dbReference type="EMBL" id="CYXM01000001">
    <property type="protein sequence ID" value="CUM73080.1"/>
    <property type="molecule type" value="Genomic_DNA"/>
</dbReference>
<dbReference type="OrthoDB" id="2941457at2"/>
<accession>A0A173R5A4</accession>
<dbReference type="Pfam" id="PF05489">
    <property type="entry name" value="Phage_tail_X"/>
    <property type="match status" value="1"/>
</dbReference>
<proteinExistence type="predicted"/>
<organism evidence="1 2">
    <name type="scientific">Agathobacter rectalis</name>
    <dbReference type="NCBI Taxonomy" id="39491"/>
    <lineage>
        <taxon>Bacteria</taxon>
        <taxon>Bacillati</taxon>
        <taxon>Bacillota</taxon>
        <taxon>Clostridia</taxon>
        <taxon>Lachnospirales</taxon>
        <taxon>Lachnospiraceae</taxon>
        <taxon>Agathobacter</taxon>
    </lineage>
</organism>
<evidence type="ECO:0000313" key="2">
    <source>
        <dbReference type="Proteomes" id="UP000095673"/>
    </source>
</evidence>